<evidence type="ECO:0000313" key="1">
    <source>
        <dbReference type="EMBL" id="QCQ65293.1"/>
    </source>
</evidence>
<dbReference type="KEGG" id="vg:77953356"/>
<name>A0A4P8ND97_9CAUD</name>
<dbReference type="RefSeq" id="YP_010676990.1">
    <property type="nucleotide sequence ID" value="NC_071016.1"/>
</dbReference>
<accession>A0A4P8ND97</accession>
<dbReference type="EMBL" id="MK796797">
    <property type="protein sequence ID" value="QCQ65293.1"/>
    <property type="molecule type" value="Genomic_DNA"/>
</dbReference>
<sequence length="169" mass="18142">MATTIETNEERATKLGVSYFFAGSNIALADGDSIDICTDAINGRDFFLRSVIVDSDASLAEWQMYLGHEPQEGSGQVITLNSRNPGAKPKEPPLQAVQDPTLTQQGTPLFPVPRTLLGQTAPGNNSFMYIELLTGGYIIPKGGSALFRITNKSGSAKTFSVLMSGRENI</sequence>
<organism evidence="1 2">
    <name type="scientific">Shewanella phage X14</name>
    <dbReference type="NCBI Taxonomy" id="2576871"/>
    <lineage>
        <taxon>Viruses</taxon>
        <taxon>Duplodnaviria</taxon>
        <taxon>Heunggongvirae</taxon>
        <taxon>Uroviricota</taxon>
        <taxon>Caudoviricetes</taxon>
        <taxon>Bocovirus</taxon>
        <taxon>Bocovirus X14</taxon>
    </lineage>
</organism>
<dbReference type="Proteomes" id="UP000300340">
    <property type="component" value="Segment"/>
</dbReference>
<dbReference type="GeneID" id="77953356"/>
<evidence type="ECO:0000313" key="2">
    <source>
        <dbReference type="Proteomes" id="UP000300340"/>
    </source>
</evidence>
<protein>
    <submittedName>
        <fullName evidence="1">Uncharacterized protein</fullName>
    </submittedName>
</protein>
<proteinExistence type="predicted"/>
<keyword evidence="2" id="KW-1185">Reference proteome</keyword>
<reference evidence="1 2" key="1">
    <citation type="submission" date="2019-04" db="EMBL/GenBank/DDBJ databases">
        <title>Characterization and complete genome sequence analysis of a novel Podoviridae phage X14.</title>
        <authorList>
            <person name="Liu Y."/>
        </authorList>
    </citation>
    <scope>NUCLEOTIDE SEQUENCE [LARGE SCALE GENOMIC DNA]</scope>
</reference>